<feature type="transmembrane region" description="Helical" evidence="1">
    <location>
        <begin position="138"/>
        <end position="158"/>
    </location>
</feature>
<reference evidence="2 3" key="1">
    <citation type="submission" date="2023-08" db="EMBL/GenBank/DDBJ databases">
        <title>Whole-genome sequencing of halo(alkali)philic microorganisms from hypersaline lakes.</title>
        <authorList>
            <person name="Sorokin D.Y."/>
            <person name="Abbas B."/>
            <person name="Merkel A.Y."/>
        </authorList>
    </citation>
    <scope>NUCLEOTIDE SEQUENCE [LARGE SCALE GENOMIC DNA]</scope>
    <source>
        <strain evidence="2 3">AB-CW4</strain>
    </source>
</reference>
<feature type="transmembrane region" description="Helical" evidence="1">
    <location>
        <begin position="103"/>
        <end position="126"/>
    </location>
</feature>
<keyword evidence="3" id="KW-1185">Reference proteome</keyword>
<evidence type="ECO:0000313" key="2">
    <source>
        <dbReference type="EMBL" id="MDQ2070090.1"/>
    </source>
</evidence>
<feature type="transmembrane region" description="Helical" evidence="1">
    <location>
        <begin position="357"/>
        <end position="376"/>
    </location>
</feature>
<keyword evidence="1" id="KW-0812">Transmembrane</keyword>
<feature type="transmembrane region" description="Helical" evidence="1">
    <location>
        <begin position="382"/>
        <end position="401"/>
    </location>
</feature>
<evidence type="ECO:0008006" key="4">
    <source>
        <dbReference type="Google" id="ProtNLM"/>
    </source>
</evidence>
<feature type="transmembrane region" description="Helical" evidence="1">
    <location>
        <begin position="324"/>
        <end position="345"/>
    </location>
</feature>
<feature type="transmembrane region" description="Helical" evidence="1">
    <location>
        <begin position="204"/>
        <end position="223"/>
    </location>
</feature>
<name>A0ABU0W9H8_9GAMM</name>
<gene>
    <name evidence="2" type="ORF">RBH19_09395</name>
</gene>
<evidence type="ECO:0000256" key="1">
    <source>
        <dbReference type="SAM" id="Phobius"/>
    </source>
</evidence>
<dbReference type="Proteomes" id="UP001239019">
    <property type="component" value="Unassembled WGS sequence"/>
</dbReference>
<protein>
    <recommendedName>
        <fullName evidence="4">MFS transporter</fullName>
    </recommendedName>
</protein>
<keyword evidence="1" id="KW-0472">Membrane</keyword>
<feature type="transmembrane region" description="Helical" evidence="1">
    <location>
        <begin position="289"/>
        <end position="312"/>
    </location>
</feature>
<comment type="caution">
    <text evidence="2">The sequence shown here is derived from an EMBL/GenBank/DDBJ whole genome shotgun (WGS) entry which is preliminary data.</text>
</comment>
<dbReference type="InterPro" id="IPR036259">
    <property type="entry name" value="MFS_trans_sf"/>
</dbReference>
<dbReference type="Gene3D" id="1.20.1250.20">
    <property type="entry name" value="MFS general substrate transporter like domains"/>
    <property type="match status" value="1"/>
</dbReference>
<feature type="transmembrane region" description="Helical" evidence="1">
    <location>
        <begin position="73"/>
        <end position="91"/>
    </location>
</feature>
<evidence type="ECO:0000313" key="3">
    <source>
        <dbReference type="Proteomes" id="UP001239019"/>
    </source>
</evidence>
<dbReference type="SUPFAM" id="SSF103473">
    <property type="entry name" value="MFS general substrate transporter"/>
    <property type="match status" value="1"/>
</dbReference>
<dbReference type="EMBL" id="JAVDDT010000005">
    <property type="protein sequence ID" value="MDQ2070090.1"/>
    <property type="molecule type" value="Genomic_DNA"/>
</dbReference>
<feature type="transmembrane region" description="Helical" evidence="1">
    <location>
        <begin position="164"/>
        <end position="183"/>
    </location>
</feature>
<accession>A0ABU0W9H8</accession>
<dbReference type="RefSeq" id="WP_306728586.1">
    <property type="nucleotide sequence ID" value="NZ_JAVDDT010000005.1"/>
</dbReference>
<feature type="transmembrane region" description="Helical" evidence="1">
    <location>
        <begin position="422"/>
        <end position="441"/>
    </location>
</feature>
<organism evidence="2 3">
    <name type="scientific">Natronospira bacteriovora</name>
    <dbReference type="NCBI Taxonomy" id="3069753"/>
    <lineage>
        <taxon>Bacteria</taxon>
        <taxon>Pseudomonadati</taxon>
        <taxon>Pseudomonadota</taxon>
        <taxon>Gammaproteobacteria</taxon>
        <taxon>Natronospirales</taxon>
        <taxon>Natronospiraceae</taxon>
        <taxon>Natronospira</taxon>
    </lineage>
</organism>
<feature type="transmembrane region" description="Helical" evidence="1">
    <location>
        <begin position="229"/>
        <end position="251"/>
    </location>
</feature>
<keyword evidence="1" id="KW-1133">Transmembrane helix</keyword>
<proteinExistence type="predicted"/>
<feature type="transmembrane region" description="Helical" evidence="1">
    <location>
        <begin position="447"/>
        <end position="467"/>
    </location>
</feature>
<sequence>MRLARAPTTAAWSTADTGHPGFSTSCPDRLIRHLSQLQEPVLGATSKRLRNLYGRRQLPWMARAHYPREIRSWALLAFALGAVEGGVAGVIVKNAFAGEVSNFWLSIAVALVTGAPQLANIFSFLWAWGSQGRDKIRFLLFAQVACVLCLLLIAAAPINPLGLVLMTIGVIAARVCWSGVTTIRSTVWRANYPRELLAYMTGRLVTFAALIMGGVGIVLGLSMDQNENAFRIILPVLALIGLVGALGYGRLRVRRHGQLLRDELAAREKMMNPFSSLGILREDGRFRHYMSLMMIFGSGNLMLKAPLILILAEQLQYSQFQQMMITGSIPLLVMPFCVPLWARMLDSRHVVHYRARQSWGFVVAFSVVSLAAITGWMPLMWIGSALYGAAMAGGILGWNVGHHDFAPVAKASQYMGVHVSLTGLRGLIAPLFGVGLYQLAVTFAPDYSRWVLLLPLLLVLLGALGFVRMSRRMKAEEC</sequence>